<dbReference type="GO" id="GO:0005829">
    <property type="term" value="C:cytosol"/>
    <property type="evidence" value="ECO:0007669"/>
    <property type="project" value="TreeGrafter"/>
</dbReference>
<evidence type="ECO:0000313" key="3">
    <source>
        <dbReference type="Proteomes" id="UP000183653"/>
    </source>
</evidence>
<accession>A0A8B3XVP7</accession>
<reference evidence="2 3" key="1">
    <citation type="submission" date="2016-10" db="EMBL/GenBank/DDBJ databases">
        <authorList>
            <person name="Varghese N."/>
            <person name="Submissions S."/>
        </authorList>
    </citation>
    <scope>NUCLEOTIDE SEQUENCE [LARGE SCALE GENOMIC DNA]</scope>
    <source>
        <strain evidence="2 3">BS2775</strain>
    </source>
</reference>
<dbReference type="Proteomes" id="UP000183653">
    <property type="component" value="Chromosome I"/>
</dbReference>
<evidence type="ECO:0000259" key="1">
    <source>
        <dbReference type="Pfam" id="PF21168"/>
    </source>
</evidence>
<organism evidence="2 3">
    <name type="scientific">Pseudomonas orientalis</name>
    <dbReference type="NCBI Taxonomy" id="76758"/>
    <lineage>
        <taxon>Bacteria</taxon>
        <taxon>Pseudomonadati</taxon>
        <taxon>Pseudomonadota</taxon>
        <taxon>Gammaproteobacteria</taxon>
        <taxon>Pseudomonadales</taxon>
        <taxon>Pseudomonadaceae</taxon>
        <taxon>Pseudomonas</taxon>
    </lineage>
</organism>
<dbReference type="Gene3D" id="3.30.1330.40">
    <property type="entry name" value="RutC-like"/>
    <property type="match status" value="1"/>
</dbReference>
<dbReference type="EMBL" id="LT629782">
    <property type="protein sequence ID" value="SDT99408.1"/>
    <property type="molecule type" value="Genomic_DNA"/>
</dbReference>
<dbReference type="GO" id="GO:0019239">
    <property type="term" value="F:deaminase activity"/>
    <property type="evidence" value="ECO:0007669"/>
    <property type="project" value="TreeGrafter"/>
</dbReference>
<evidence type="ECO:0000313" key="2">
    <source>
        <dbReference type="EMBL" id="SDT99408.1"/>
    </source>
</evidence>
<dbReference type="InterPro" id="IPR006175">
    <property type="entry name" value="YjgF/YER057c/UK114"/>
</dbReference>
<dbReference type="RefSeq" id="WP_072024047.1">
    <property type="nucleotide sequence ID" value="NZ_JYLM01000001.1"/>
</dbReference>
<dbReference type="SUPFAM" id="SSF55298">
    <property type="entry name" value="YjgF-like"/>
    <property type="match status" value="1"/>
</dbReference>
<sequence length="388" mass="43056">MDNRTSSWCQTLSVNFGGSNHYFQGAQCTAEDFKACLSELLALSTPDAPGSDVLRVFVAVSDQWQLKKINNQFGVHFGALVQRTEIVVQPPLLGQVQISVWMIRQEERSTGTSESTLPAKTNSLDWSFSSKNFNTVDNAQVTSSFTSQFYDCLLASERQGHSIEDLLRTWIYIGNITEGPHDHTRYQIVNAARREVFNELKLSSGEKRTKFPASTGIGTHSTSINLGYLSCKIMTKGDYRVVSLENRRQASAFDYPKEESLVAPLFSRAMAILAAAEAMIFVSGTASIIGAKSVYLADIERQTRQTIDNISLLLCARLLSDYDCYPTRTGLECVVCYTVYVKHRDDFAVVQSICESLLPARAIATYVEADICRNELLVEIEATAVMPG</sequence>
<dbReference type="PANTHER" id="PTHR11803">
    <property type="entry name" value="2-IMINOBUTANOATE/2-IMINOPROPANOATE DEAMINASE RIDA"/>
    <property type="match status" value="1"/>
</dbReference>
<dbReference type="Pfam" id="PF21168">
    <property type="entry name" value="FkbO_Hyg5-like_N"/>
    <property type="match status" value="1"/>
</dbReference>
<gene>
    <name evidence="2" type="ORF">SAMN04490197_1803</name>
</gene>
<proteinExistence type="predicted"/>
<dbReference type="Pfam" id="PF01042">
    <property type="entry name" value="Ribonuc_L-PSP"/>
    <property type="match status" value="1"/>
</dbReference>
<dbReference type="AlphaFoldDB" id="A0A8B3XVP7"/>
<dbReference type="InterPro" id="IPR035959">
    <property type="entry name" value="RutC-like_sf"/>
</dbReference>
<dbReference type="OrthoDB" id="1114505at2"/>
<dbReference type="InterPro" id="IPR049368">
    <property type="entry name" value="FkbO_Hyg5-like_N"/>
</dbReference>
<keyword evidence="3" id="KW-1185">Reference proteome</keyword>
<dbReference type="PANTHER" id="PTHR11803:SF39">
    <property type="entry name" value="2-IMINOBUTANOATE_2-IMINOPROPANOATE DEAMINASE"/>
    <property type="match status" value="1"/>
</dbReference>
<protein>
    <submittedName>
        <fullName evidence="2">Enamine deaminase RidA, house cleaning of reactive enamine intermediates, YjgF/YER057c/UK114 family</fullName>
    </submittedName>
</protein>
<name>A0A8B3XVP7_9PSED</name>
<feature type="domain" description="Chorismatase FkbO/Hyg5-like N-terminal" evidence="1">
    <location>
        <begin position="125"/>
        <end position="229"/>
    </location>
</feature>